<dbReference type="InterPro" id="IPR049080">
    <property type="entry name" value="MOV-10-like_beta-barrel"/>
</dbReference>
<evidence type="ECO:0000313" key="9">
    <source>
        <dbReference type="EMBL" id="WAR05019.1"/>
    </source>
</evidence>
<dbReference type="Gene3D" id="3.40.50.300">
    <property type="entry name" value="P-loop containing nucleotide triphosphate hydrolases"/>
    <property type="match status" value="2"/>
</dbReference>
<evidence type="ECO:0000256" key="1">
    <source>
        <dbReference type="ARBA" id="ARBA00004496"/>
    </source>
</evidence>
<dbReference type="InterPro" id="IPR041679">
    <property type="entry name" value="DNA2/NAM7-like_C"/>
</dbReference>
<dbReference type="EC" id="3.6.4.13" evidence="3"/>
<name>A0ABY7E784_MYAAR</name>
<dbReference type="InterPro" id="IPR026122">
    <property type="entry name" value="MOV-10/SDE3_DEXXQ/H-box"/>
</dbReference>
<evidence type="ECO:0000256" key="7">
    <source>
        <dbReference type="SAM" id="MobiDB-lite"/>
    </source>
</evidence>
<dbReference type="Pfam" id="PF21634">
    <property type="entry name" value="MOV-10_beta-barrel"/>
    <property type="match status" value="1"/>
</dbReference>
<dbReference type="PANTHER" id="PTHR45418:SF5">
    <property type="entry name" value="BRCA2-INTERACTING PROTEIN-LIKE-RELATED"/>
    <property type="match status" value="1"/>
</dbReference>
<comment type="catalytic activity">
    <reaction evidence="6">
        <text>ATP + H2O = ADP + phosphate + H(+)</text>
        <dbReference type="Rhea" id="RHEA:13065"/>
        <dbReference type="ChEBI" id="CHEBI:15377"/>
        <dbReference type="ChEBI" id="CHEBI:15378"/>
        <dbReference type="ChEBI" id="CHEBI:30616"/>
        <dbReference type="ChEBI" id="CHEBI:43474"/>
        <dbReference type="ChEBI" id="CHEBI:456216"/>
        <dbReference type="EC" id="3.6.4.13"/>
    </reaction>
</comment>
<reference evidence="9" key="1">
    <citation type="submission" date="2022-11" db="EMBL/GenBank/DDBJ databases">
        <title>Centuries of genome instability and evolution in soft-shell clam transmissible cancer (bioRxiv).</title>
        <authorList>
            <person name="Hart S.F.M."/>
            <person name="Yonemitsu M.A."/>
            <person name="Giersch R.M."/>
            <person name="Beal B.F."/>
            <person name="Arriagada G."/>
            <person name="Davis B.W."/>
            <person name="Ostrander E.A."/>
            <person name="Goff S.P."/>
            <person name="Metzger M.J."/>
        </authorList>
    </citation>
    <scope>NUCLEOTIDE SEQUENCE</scope>
    <source>
        <strain evidence="9">MELC-2E11</strain>
        <tissue evidence="9">Siphon/mantle</tissue>
    </source>
</reference>
<dbReference type="Proteomes" id="UP001164746">
    <property type="component" value="Chromosome 5"/>
</dbReference>
<dbReference type="Pfam" id="PF13087">
    <property type="entry name" value="AAA_12"/>
    <property type="match status" value="1"/>
</dbReference>
<feature type="compositionally biased region" description="Polar residues" evidence="7">
    <location>
        <begin position="904"/>
        <end position="914"/>
    </location>
</feature>
<feature type="domain" description="C2H2-type" evidence="8">
    <location>
        <begin position="137"/>
        <end position="159"/>
    </location>
</feature>
<keyword evidence="5" id="KW-0943">RNA-mediated gene silencing</keyword>
<dbReference type="InterPro" id="IPR041677">
    <property type="entry name" value="DNA2/NAM7_AAA_11"/>
</dbReference>
<feature type="region of interest" description="Disordered" evidence="7">
    <location>
        <begin position="895"/>
        <end position="914"/>
    </location>
</feature>
<evidence type="ECO:0000256" key="5">
    <source>
        <dbReference type="ARBA" id="ARBA00023158"/>
    </source>
</evidence>
<evidence type="ECO:0000313" key="10">
    <source>
        <dbReference type="Proteomes" id="UP001164746"/>
    </source>
</evidence>
<evidence type="ECO:0000256" key="2">
    <source>
        <dbReference type="ARBA" id="ARBA00005601"/>
    </source>
</evidence>
<evidence type="ECO:0000256" key="3">
    <source>
        <dbReference type="ARBA" id="ARBA00012552"/>
    </source>
</evidence>
<keyword evidence="4" id="KW-0963">Cytoplasm</keyword>
<dbReference type="InterPro" id="IPR047187">
    <property type="entry name" value="SF1_C_Upf1"/>
</dbReference>
<organism evidence="9 10">
    <name type="scientific">Mya arenaria</name>
    <name type="common">Soft-shell clam</name>
    <dbReference type="NCBI Taxonomy" id="6604"/>
    <lineage>
        <taxon>Eukaryota</taxon>
        <taxon>Metazoa</taxon>
        <taxon>Spiralia</taxon>
        <taxon>Lophotrochozoa</taxon>
        <taxon>Mollusca</taxon>
        <taxon>Bivalvia</taxon>
        <taxon>Autobranchia</taxon>
        <taxon>Heteroconchia</taxon>
        <taxon>Euheterodonta</taxon>
        <taxon>Imparidentia</taxon>
        <taxon>Neoheterodontei</taxon>
        <taxon>Myida</taxon>
        <taxon>Myoidea</taxon>
        <taxon>Myidae</taxon>
        <taxon>Mya</taxon>
    </lineage>
</organism>
<dbReference type="CDD" id="cd18808">
    <property type="entry name" value="SF1_C_Upf1"/>
    <property type="match status" value="1"/>
</dbReference>
<keyword evidence="10" id="KW-1185">Reference proteome</keyword>
<sequence>MNKNPFYRDIQRESDAFVKFLKTSENVEQKDNAENKDEAVDKHKSEHEDKTYHTDMYKRDEMRAIYDYKFVPKRNERVAFRYVIKYLKDVKLVHELGDYFSFAKDIQVVYEKLSTSDEYEKILEKWRTQSTENPYFCQNCGIDCQTEINLEQHTMGNRHRIHKLQAAIFNKSDELFNIPKGVVLFSNPTVVDGGKMQVQCRPEENKCRKDYRGGRMGTGLRASTSLIACFRLKKNALTSGTKLAPARIPDKIRRYVHKESAVAKSRHTETTQRSELRSVLDCSLSTETYKERMKTLLWVEEIQMEIDIKNYDLVPGLAERRPSLMRCDKIQIFIHGLLTVCYIGIVHKVEETRVHLGVDERLVQRWVENTRFDVRFNFSRTNLWVQHRAVSKGSLVWDVLFPSASSAFEQVECFTEVMETVEERESTCCHSTQRTSPDSMPMYQPNMSIDKPILQGKPKPKFTITAEARRHTILAPVPPVPEPSREHIQLKPWYDKKLNEEQQVAVSNIVQGTSRPAPYMIFGPPGTGKTVTVTEAIRQIYHSSPTSRILVCCPENTAADIVMLKLISKSLSGTVQLKDIYRLCAVYRPFASIPSAIKDSKMYNFDDKERDFYYPAKSELEKYRILIVTLNEGAHAIEPECIVPITGLMDATKKDTCPQLVISGDPKQLGPVLRSRFSLEYGHDLSIMERLMRDFEEYQRRDDNTYNVRYITKLVRNYRSHDDIINIPRQLFYDKELMACGDEILNSMLGWDGLPNKKFPIIFHSVFGNDEREEDSPSFFNRKQVQKVRQMISRKKYNEKKGDIMVGSVEEFQGQEFKVIIISTVRSNKSLAYRDIDLQFNLGFLRNPKRFNVAITRARALLIVVGNPITLEQDPHWKSFIDFCDRNGGFCGPRGQFSKRKGGSAQTEASKSAK</sequence>
<feature type="region of interest" description="Disordered" evidence="7">
    <location>
        <begin position="28"/>
        <end position="50"/>
    </location>
</feature>
<gene>
    <name evidence="9" type="ORF">MAR_020388</name>
</gene>
<comment type="subcellular location">
    <subcellularLocation>
        <location evidence="1">Cytoplasm</location>
    </subcellularLocation>
</comment>
<protein>
    <recommendedName>
        <fullName evidence="3">RNA helicase</fullName>
        <ecNumber evidence="3">3.6.4.13</ecNumber>
    </recommendedName>
</protein>
<dbReference type="SUPFAM" id="SSF52540">
    <property type="entry name" value="P-loop containing nucleoside triphosphate hydrolases"/>
    <property type="match status" value="1"/>
</dbReference>
<dbReference type="Pfam" id="PF21635">
    <property type="entry name" value="Mov-10_helical"/>
    <property type="match status" value="1"/>
</dbReference>
<dbReference type="InterPro" id="IPR049079">
    <property type="entry name" value="Mov-10_helical"/>
</dbReference>
<proteinExistence type="inferred from homology"/>
<dbReference type="PROSITE" id="PS00028">
    <property type="entry name" value="ZINC_FINGER_C2H2_1"/>
    <property type="match status" value="1"/>
</dbReference>
<dbReference type="PANTHER" id="PTHR45418">
    <property type="entry name" value="CANCER/TESTIS ANTIGEN 55"/>
    <property type="match status" value="1"/>
</dbReference>
<evidence type="ECO:0000256" key="4">
    <source>
        <dbReference type="ARBA" id="ARBA00022490"/>
    </source>
</evidence>
<dbReference type="CDD" id="cd18038">
    <property type="entry name" value="DEXXQc_Helz-like"/>
    <property type="match status" value="1"/>
</dbReference>
<evidence type="ECO:0000259" key="8">
    <source>
        <dbReference type="PROSITE" id="PS00028"/>
    </source>
</evidence>
<comment type="similarity">
    <text evidence="2">Belongs to the DNA2/NAM7 helicase family. SDE3 subfamily.</text>
</comment>
<evidence type="ECO:0000256" key="6">
    <source>
        <dbReference type="ARBA" id="ARBA00047984"/>
    </source>
</evidence>
<dbReference type="Pfam" id="PF13086">
    <property type="entry name" value="AAA_11"/>
    <property type="match status" value="1"/>
</dbReference>
<dbReference type="EMBL" id="CP111016">
    <property type="protein sequence ID" value="WAR05019.1"/>
    <property type="molecule type" value="Genomic_DNA"/>
</dbReference>
<accession>A0ABY7E784</accession>
<dbReference type="InterPro" id="IPR013087">
    <property type="entry name" value="Znf_C2H2_type"/>
</dbReference>
<dbReference type="InterPro" id="IPR027417">
    <property type="entry name" value="P-loop_NTPase"/>
</dbReference>